<keyword evidence="6 10" id="KW-0418">Kinase</keyword>
<keyword evidence="4 10" id="KW-0808">Transferase</keyword>
<sequence>MNEVASAEEYVLCMLEAANLPRGCAPVEIVGHGQSGDLIATVGPCVVKFAPGDHPGSAETLAREGEVARWLAGRVRVAATVWSGAFEGGYCLISERLHGQAVSHVAPHDAADALAATVDLLARLHGLDAAGCPFDMSLTPKFALAERRVAAGLVDEEDFDDERLGWTAVQALDAARATRPAAEALVLTHGDASLPNFIWSPGRPVGMVDLGRFGLADRYQDLALFLRSAKFNHPRLDAAAILRDRYPLAAVDEAACAFYRLMDEFF</sequence>
<evidence type="ECO:0000256" key="9">
    <source>
        <dbReference type="ARBA" id="ARBA00048925"/>
    </source>
</evidence>
<dbReference type="InterPro" id="IPR002575">
    <property type="entry name" value="Aminoglycoside_PTrfase"/>
</dbReference>
<evidence type="ECO:0000256" key="6">
    <source>
        <dbReference type="ARBA" id="ARBA00022777"/>
    </source>
</evidence>
<protein>
    <recommendedName>
        <fullName evidence="3">Aminoglycoside 3'-phosphotransferase</fullName>
        <ecNumber evidence="2">2.7.1.95</ecNumber>
    </recommendedName>
</protein>
<evidence type="ECO:0000256" key="1">
    <source>
        <dbReference type="ARBA" id="ARBA00006219"/>
    </source>
</evidence>
<dbReference type="GO" id="GO:0046677">
    <property type="term" value="P:response to antibiotic"/>
    <property type="evidence" value="ECO:0007669"/>
    <property type="project" value="UniProtKB-KW"/>
</dbReference>
<comment type="similarity">
    <text evidence="1 10">Belongs to the aminoglycoside phosphotransferase family.</text>
</comment>
<dbReference type="Pfam" id="PF01636">
    <property type="entry name" value="APH"/>
    <property type="match status" value="1"/>
</dbReference>
<evidence type="ECO:0000256" key="11">
    <source>
        <dbReference type="PIRSR" id="PIRSR000706-1"/>
    </source>
</evidence>
<dbReference type="GO" id="GO:0008910">
    <property type="term" value="F:kanamycin kinase activity"/>
    <property type="evidence" value="ECO:0007669"/>
    <property type="project" value="UniProtKB-EC"/>
</dbReference>
<evidence type="ECO:0000313" key="14">
    <source>
        <dbReference type="EMBL" id="MBB3891137.1"/>
    </source>
</evidence>
<feature type="domain" description="Aminoglycoside phosphotransferase" evidence="13">
    <location>
        <begin position="41"/>
        <end position="242"/>
    </location>
</feature>
<evidence type="ECO:0000256" key="2">
    <source>
        <dbReference type="ARBA" id="ARBA00012193"/>
    </source>
</evidence>
<evidence type="ECO:0000256" key="5">
    <source>
        <dbReference type="ARBA" id="ARBA00022741"/>
    </source>
</evidence>
<organism evidence="14 15">
    <name type="scientific">Phenylobacterium haematophilum</name>
    <dbReference type="NCBI Taxonomy" id="98513"/>
    <lineage>
        <taxon>Bacteria</taxon>
        <taxon>Pseudomonadati</taxon>
        <taxon>Pseudomonadota</taxon>
        <taxon>Alphaproteobacteria</taxon>
        <taxon>Caulobacterales</taxon>
        <taxon>Caulobacteraceae</taxon>
        <taxon>Phenylobacterium</taxon>
    </lineage>
</organism>
<dbReference type="Proteomes" id="UP000530564">
    <property type="component" value="Unassembled WGS sequence"/>
</dbReference>
<name>A0A840A1C2_9CAUL</name>
<feature type="active site" description="Proton acceptor" evidence="11">
    <location>
        <position position="191"/>
    </location>
</feature>
<reference evidence="14 15" key="1">
    <citation type="submission" date="2020-08" db="EMBL/GenBank/DDBJ databases">
        <title>Genomic Encyclopedia of Type Strains, Phase IV (KMG-IV): sequencing the most valuable type-strain genomes for metagenomic binning, comparative biology and taxonomic classification.</title>
        <authorList>
            <person name="Goeker M."/>
        </authorList>
    </citation>
    <scope>NUCLEOTIDE SEQUENCE [LARGE SCALE GENOMIC DNA]</scope>
    <source>
        <strain evidence="14 15">DSM 21793</strain>
    </source>
</reference>
<dbReference type="SUPFAM" id="SSF56112">
    <property type="entry name" value="Protein kinase-like (PK-like)"/>
    <property type="match status" value="1"/>
</dbReference>
<evidence type="ECO:0000256" key="8">
    <source>
        <dbReference type="ARBA" id="ARBA00023251"/>
    </source>
</evidence>
<dbReference type="EMBL" id="JACIDK010000002">
    <property type="protein sequence ID" value="MBB3891137.1"/>
    <property type="molecule type" value="Genomic_DNA"/>
</dbReference>
<evidence type="ECO:0000256" key="12">
    <source>
        <dbReference type="PIRSR" id="PIRSR000706-2"/>
    </source>
</evidence>
<evidence type="ECO:0000256" key="7">
    <source>
        <dbReference type="ARBA" id="ARBA00022840"/>
    </source>
</evidence>
<feature type="binding site" evidence="12">
    <location>
        <position position="196"/>
    </location>
    <ligand>
        <name>Mg(2+)</name>
        <dbReference type="ChEBI" id="CHEBI:18420"/>
    </ligand>
</feature>
<keyword evidence="12" id="KW-0479">Metal-binding</keyword>
<dbReference type="RefSeq" id="WP_221220932.1">
    <property type="nucleotide sequence ID" value="NZ_JACIDK010000002.1"/>
</dbReference>
<gene>
    <name evidence="14" type="ORF">GGQ61_001854</name>
</gene>
<keyword evidence="12" id="KW-0460">Magnesium</keyword>
<proteinExistence type="inferred from homology"/>
<dbReference type="Gene3D" id="3.90.1200.10">
    <property type="match status" value="1"/>
</dbReference>
<accession>A0A840A1C2</accession>
<dbReference type="PIRSF" id="PIRSF000706">
    <property type="entry name" value="Kanamycin_kin"/>
    <property type="match status" value="1"/>
</dbReference>
<evidence type="ECO:0000256" key="4">
    <source>
        <dbReference type="ARBA" id="ARBA00022679"/>
    </source>
</evidence>
<keyword evidence="15" id="KW-1185">Reference proteome</keyword>
<dbReference type="InterPro" id="IPR024165">
    <property type="entry name" value="Kan/Strep_kinase"/>
</dbReference>
<comment type="catalytic activity">
    <reaction evidence="9">
        <text>kanamycin A + ATP = kanamycin 3'-phosphate + ADP + H(+)</text>
        <dbReference type="Rhea" id="RHEA:24256"/>
        <dbReference type="ChEBI" id="CHEBI:15378"/>
        <dbReference type="ChEBI" id="CHEBI:30616"/>
        <dbReference type="ChEBI" id="CHEBI:57909"/>
        <dbReference type="ChEBI" id="CHEBI:58214"/>
        <dbReference type="ChEBI" id="CHEBI:456216"/>
        <dbReference type="EC" id="2.7.1.95"/>
    </reaction>
</comment>
<dbReference type="GO" id="GO:0005524">
    <property type="term" value="F:ATP binding"/>
    <property type="evidence" value="ECO:0007669"/>
    <property type="project" value="UniProtKB-KW"/>
</dbReference>
<feature type="binding site" evidence="12">
    <location>
        <position position="209"/>
    </location>
    <ligand>
        <name>Mg(2+)</name>
        <dbReference type="ChEBI" id="CHEBI:18420"/>
    </ligand>
</feature>
<dbReference type="CDD" id="cd05150">
    <property type="entry name" value="APH"/>
    <property type="match status" value="1"/>
</dbReference>
<dbReference type="AlphaFoldDB" id="A0A840A1C2"/>
<evidence type="ECO:0000259" key="13">
    <source>
        <dbReference type="Pfam" id="PF01636"/>
    </source>
</evidence>
<keyword evidence="7 10" id="KW-0067">ATP-binding</keyword>
<keyword evidence="8 10" id="KW-0046">Antibiotic resistance</keyword>
<dbReference type="EC" id="2.7.1.95" evidence="2"/>
<comment type="caution">
    <text evidence="14">The sequence shown here is derived from an EMBL/GenBank/DDBJ whole genome shotgun (WGS) entry which is preliminary data.</text>
</comment>
<evidence type="ECO:0000313" key="15">
    <source>
        <dbReference type="Proteomes" id="UP000530564"/>
    </source>
</evidence>
<keyword evidence="5 10" id="KW-0547">Nucleotide-binding</keyword>
<evidence type="ECO:0000256" key="10">
    <source>
        <dbReference type="PIRNR" id="PIRNR000706"/>
    </source>
</evidence>
<dbReference type="InterPro" id="IPR011009">
    <property type="entry name" value="Kinase-like_dom_sf"/>
</dbReference>
<evidence type="ECO:0000256" key="3">
    <source>
        <dbReference type="ARBA" id="ARBA00017903"/>
    </source>
</evidence>
<dbReference type="GO" id="GO:0046872">
    <property type="term" value="F:metal ion binding"/>
    <property type="evidence" value="ECO:0007669"/>
    <property type="project" value="UniProtKB-KW"/>
</dbReference>